<sequence>MGLTCKRAFRVIYWLGSPTWLTDHCLYALRRLEVKGRSQAHKAWTREQWLHLWSDCRRGNRAKQCEGLRDLLSRPWFRRVWIVQEVAHSRVAVVCCGKAFVSARIFGIGPYLLLGRTIPLARHCQAMLDMMPGPFR</sequence>
<feature type="domain" description="Heterokaryon incompatibility" evidence="1">
    <location>
        <begin position="6"/>
        <end position="85"/>
    </location>
</feature>
<dbReference type="Pfam" id="PF06985">
    <property type="entry name" value="HET"/>
    <property type="match status" value="1"/>
</dbReference>
<name>A0AA39X278_9PEZI</name>
<dbReference type="AlphaFoldDB" id="A0AA39X278"/>
<dbReference type="PANTHER" id="PTHR24148">
    <property type="entry name" value="ANKYRIN REPEAT DOMAIN-CONTAINING PROTEIN 39 HOMOLOG-RELATED"/>
    <property type="match status" value="1"/>
</dbReference>
<gene>
    <name evidence="2" type="ORF">B0T14DRAFT_508776</name>
</gene>
<reference evidence="2" key="1">
    <citation type="submission" date="2023-06" db="EMBL/GenBank/DDBJ databases">
        <title>Genome-scale phylogeny and comparative genomics of the fungal order Sordariales.</title>
        <authorList>
            <consortium name="Lawrence Berkeley National Laboratory"/>
            <person name="Hensen N."/>
            <person name="Bonometti L."/>
            <person name="Westerberg I."/>
            <person name="Brannstrom I.O."/>
            <person name="Guillou S."/>
            <person name="Cros-Aarteil S."/>
            <person name="Calhoun S."/>
            <person name="Haridas S."/>
            <person name="Kuo A."/>
            <person name="Mondo S."/>
            <person name="Pangilinan J."/>
            <person name="Riley R."/>
            <person name="Labutti K."/>
            <person name="Andreopoulos B."/>
            <person name="Lipzen A."/>
            <person name="Chen C."/>
            <person name="Yanf M."/>
            <person name="Daum C."/>
            <person name="Ng V."/>
            <person name="Clum A."/>
            <person name="Steindorff A."/>
            <person name="Ohm R."/>
            <person name="Martin F."/>
            <person name="Silar P."/>
            <person name="Natvig D."/>
            <person name="Lalanne C."/>
            <person name="Gautier V."/>
            <person name="Ament-Velasquez S.L."/>
            <person name="Kruys A."/>
            <person name="Hutchinson M.I."/>
            <person name="Powell A.J."/>
            <person name="Barry K."/>
            <person name="Miller A.N."/>
            <person name="Grigoriev I.V."/>
            <person name="Debuchy R."/>
            <person name="Gladieux P."/>
            <person name="Thoren M.H."/>
            <person name="Johannesson H."/>
        </authorList>
    </citation>
    <scope>NUCLEOTIDE SEQUENCE</scope>
    <source>
        <strain evidence="2">CBS 606.72</strain>
    </source>
</reference>
<dbReference type="EMBL" id="JAULSU010000002">
    <property type="protein sequence ID" value="KAK0625921.1"/>
    <property type="molecule type" value="Genomic_DNA"/>
</dbReference>
<comment type="caution">
    <text evidence="2">The sequence shown here is derived from an EMBL/GenBank/DDBJ whole genome shotgun (WGS) entry which is preliminary data.</text>
</comment>
<evidence type="ECO:0000313" key="2">
    <source>
        <dbReference type="EMBL" id="KAK0625921.1"/>
    </source>
</evidence>
<dbReference type="InterPro" id="IPR010730">
    <property type="entry name" value="HET"/>
</dbReference>
<dbReference type="Proteomes" id="UP001175000">
    <property type="component" value="Unassembled WGS sequence"/>
</dbReference>
<evidence type="ECO:0000313" key="3">
    <source>
        <dbReference type="Proteomes" id="UP001175000"/>
    </source>
</evidence>
<accession>A0AA39X278</accession>
<dbReference type="InterPro" id="IPR052895">
    <property type="entry name" value="HetReg/Transcr_Mod"/>
</dbReference>
<evidence type="ECO:0000259" key="1">
    <source>
        <dbReference type="Pfam" id="PF06985"/>
    </source>
</evidence>
<proteinExistence type="predicted"/>
<keyword evidence="3" id="KW-1185">Reference proteome</keyword>
<protein>
    <recommendedName>
        <fullName evidence="1">Heterokaryon incompatibility domain-containing protein</fullName>
    </recommendedName>
</protein>
<organism evidence="2 3">
    <name type="scientific">Immersiella caudata</name>
    <dbReference type="NCBI Taxonomy" id="314043"/>
    <lineage>
        <taxon>Eukaryota</taxon>
        <taxon>Fungi</taxon>
        <taxon>Dikarya</taxon>
        <taxon>Ascomycota</taxon>
        <taxon>Pezizomycotina</taxon>
        <taxon>Sordariomycetes</taxon>
        <taxon>Sordariomycetidae</taxon>
        <taxon>Sordariales</taxon>
        <taxon>Lasiosphaeriaceae</taxon>
        <taxon>Immersiella</taxon>
    </lineage>
</organism>
<dbReference type="PANTHER" id="PTHR24148:SF81">
    <property type="entry name" value="HETEROKARYON INCOMPATIBILITY DOMAIN-CONTAINING PROTEIN"/>
    <property type="match status" value="1"/>
</dbReference>